<name>A0A9X9P179_9CAUD</name>
<sequence>MIEWSKYLKYSDGNLYWLVTRNNRVQAGTLAGTISDEGYVKVMMRKKAYHAHRIIWEMHYGKIPEGMEVDHINHDRTDNIIENLLLVTKQVNMKNKSSYSNNKSGVTGVSWHSKKRKWVAQIQSNKRKKMLYEGDSFDDAVKARKSAEIELDFHKNHGV</sequence>
<evidence type="ECO:0000313" key="2">
    <source>
        <dbReference type="EMBL" id="UYE91837.1"/>
    </source>
</evidence>
<dbReference type="InterPro" id="IPR003615">
    <property type="entry name" value="HNH_nuc"/>
</dbReference>
<dbReference type="SUPFAM" id="SSF54060">
    <property type="entry name" value="His-Me finger endonucleases"/>
    <property type="match status" value="1"/>
</dbReference>
<dbReference type="Proteomes" id="UP001163711">
    <property type="component" value="Segment"/>
</dbReference>
<keyword evidence="2" id="KW-0540">Nuclease</keyword>
<dbReference type="GO" id="GO:0004519">
    <property type="term" value="F:endonuclease activity"/>
    <property type="evidence" value="ECO:0007669"/>
    <property type="project" value="UniProtKB-KW"/>
</dbReference>
<reference evidence="2" key="1">
    <citation type="submission" date="2022-09" db="EMBL/GenBank/DDBJ databases">
        <authorList>
            <person name="Rong J."/>
        </authorList>
    </citation>
    <scope>NUCLEOTIDE SEQUENCE</scope>
</reference>
<feature type="domain" description="HNH nuclease" evidence="1">
    <location>
        <begin position="45"/>
        <end position="93"/>
    </location>
</feature>
<dbReference type="SMART" id="SM00507">
    <property type="entry name" value="HNHc"/>
    <property type="match status" value="1"/>
</dbReference>
<dbReference type="Gene3D" id="1.20.5.2050">
    <property type="match status" value="1"/>
</dbReference>
<keyword evidence="2" id="KW-0378">Hydrolase</keyword>
<dbReference type="Pfam" id="PF13392">
    <property type="entry name" value="HNH_3"/>
    <property type="match status" value="1"/>
</dbReference>
<protein>
    <submittedName>
        <fullName evidence="2">HNH homing endonuclease</fullName>
    </submittedName>
</protein>
<dbReference type="EMBL" id="OP455115">
    <property type="protein sequence ID" value="UYE91837.1"/>
    <property type="molecule type" value="Genomic_DNA"/>
</dbReference>
<keyword evidence="2" id="KW-0255">Endonuclease</keyword>
<keyword evidence="3" id="KW-1185">Reference proteome</keyword>
<organism evidence="2 3">
    <name type="scientific">Escherichia phage LHE71</name>
    <dbReference type="NCBI Taxonomy" id="2982898"/>
    <lineage>
        <taxon>Viruses</taxon>
        <taxon>Duplodnaviria</taxon>
        <taxon>Heunggongvirae</taxon>
        <taxon>Uroviricota</taxon>
        <taxon>Caudoviricetes</taxon>
        <taxon>Drexlerviridae</taxon>
        <taxon>Tunavirinae</taxon>
        <taxon>Tunavirus</taxon>
        <taxon>Tunavirus LHE71</taxon>
    </lineage>
</organism>
<proteinExistence type="predicted"/>
<dbReference type="InterPro" id="IPR044925">
    <property type="entry name" value="His-Me_finger_sf"/>
</dbReference>
<accession>A0A9X9P179</accession>
<dbReference type="CDD" id="cd00085">
    <property type="entry name" value="HNHc"/>
    <property type="match status" value="1"/>
</dbReference>
<dbReference type="Gene3D" id="3.90.75.20">
    <property type="match status" value="1"/>
</dbReference>
<evidence type="ECO:0000313" key="3">
    <source>
        <dbReference type="Proteomes" id="UP001163711"/>
    </source>
</evidence>
<evidence type="ECO:0000259" key="1">
    <source>
        <dbReference type="SMART" id="SM00507"/>
    </source>
</evidence>